<proteinExistence type="predicted"/>
<dbReference type="GO" id="GO:0005829">
    <property type="term" value="C:cytosol"/>
    <property type="evidence" value="ECO:0007669"/>
    <property type="project" value="TreeGrafter"/>
</dbReference>
<dbReference type="InterPro" id="IPR006379">
    <property type="entry name" value="HAD-SF_hydro_IIB"/>
</dbReference>
<dbReference type="Pfam" id="PF08282">
    <property type="entry name" value="Hydrolase_3"/>
    <property type="match status" value="1"/>
</dbReference>
<accession>A0A9D1LLL1</accession>
<evidence type="ECO:0000313" key="1">
    <source>
        <dbReference type="EMBL" id="HIU43646.1"/>
    </source>
</evidence>
<dbReference type="GO" id="GO:0000287">
    <property type="term" value="F:magnesium ion binding"/>
    <property type="evidence" value="ECO:0007669"/>
    <property type="project" value="TreeGrafter"/>
</dbReference>
<dbReference type="InterPro" id="IPR036412">
    <property type="entry name" value="HAD-like_sf"/>
</dbReference>
<dbReference type="NCBIfam" id="TIGR01484">
    <property type="entry name" value="HAD-SF-IIB"/>
    <property type="match status" value="1"/>
</dbReference>
<dbReference type="Gene3D" id="3.30.1240.10">
    <property type="match status" value="1"/>
</dbReference>
<evidence type="ECO:0000313" key="2">
    <source>
        <dbReference type="Proteomes" id="UP000824073"/>
    </source>
</evidence>
<dbReference type="CDD" id="cd07516">
    <property type="entry name" value="HAD_Pase"/>
    <property type="match status" value="1"/>
</dbReference>
<dbReference type="PANTHER" id="PTHR10000:SF8">
    <property type="entry name" value="HAD SUPERFAMILY HYDROLASE-LIKE, TYPE 3"/>
    <property type="match status" value="1"/>
</dbReference>
<dbReference type="InterPro" id="IPR000150">
    <property type="entry name" value="Cof"/>
</dbReference>
<dbReference type="EMBL" id="DVMR01000042">
    <property type="protein sequence ID" value="HIU43646.1"/>
    <property type="molecule type" value="Genomic_DNA"/>
</dbReference>
<comment type="caution">
    <text evidence="1">The sequence shown here is derived from an EMBL/GenBank/DDBJ whole genome shotgun (WGS) entry which is preliminary data.</text>
</comment>
<dbReference type="NCBIfam" id="TIGR00099">
    <property type="entry name" value="Cof-subfamily"/>
    <property type="match status" value="1"/>
</dbReference>
<sequence length="262" mass="28568">MPKMLCLDLDGTLLMPDLTIPQPVISALRELISRGVVVTLATGRMFPSAKKYADLIGLTAPLVVYNGAVVRAAAASEPLYSFPVPLDLMRSVIELASAGGWYLQLYNNDKIVVAEKSRHTEADPDFQNAPCVEVGDLRYASLGPTPKLMTRDEPDEIARRRAALQSRLGEQLHLAASSPRLLEMMDKDVTKARSLDRLCRSLGLTPDDAVACGDSDNDTEMLCWAGVGCCMHNGLASVKEQCGYVCRNANSHGVLEVIERFF</sequence>
<reference evidence="1" key="2">
    <citation type="journal article" date="2021" name="PeerJ">
        <title>Extensive microbial diversity within the chicken gut microbiome revealed by metagenomics and culture.</title>
        <authorList>
            <person name="Gilroy R."/>
            <person name="Ravi A."/>
            <person name="Getino M."/>
            <person name="Pursley I."/>
            <person name="Horton D.L."/>
            <person name="Alikhan N.F."/>
            <person name="Baker D."/>
            <person name="Gharbi K."/>
            <person name="Hall N."/>
            <person name="Watson M."/>
            <person name="Adriaenssens E.M."/>
            <person name="Foster-Nyarko E."/>
            <person name="Jarju S."/>
            <person name="Secka A."/>
            <person name="Antonio M."/>
            <person name="Oren A."/>
            <person name="Chaudhuri R.R."/>
            <person name="La Ragione R."/>
            <person name="Hildebrand F."/>
            <person name="Pallen M.J."/>
        </authorList>
    </citation>
    <scope>NUCLEOTIDE SEQUENCE</scope>
    <source>
        <strain evidence="1">CHK191-8634</strain>
    </source>
</reference>
<dbReference type="PROSITE" id="PS01229">
    <property type="entry name" value="COF_2"/>
    <property type="match status" value="1"/>
</dbReference>
<dbReference type="SFLD" id="SFLDG01140">
    <property type="entry name" value="C2.B:_Phosphomannomutase_and_P"/>
    <property type="match status" value="1"/>
</dbReference>
<dbReference type="Proteomes" id="UP000824073">
    <property type="component" value="Unassembled WGS sequence"/>
</dbReference>
<dbReference type="SFLD" id="SFLDS00003">
    <property type="entry name" value="Haloacid_Dehalogenase"/>
    <property type="match status" value="1"/>
</dbReference>
<protein>
    <submittedName>
        <fullName evidence="1">HAD family phosphatase</fullName>
    </submittedName>
</protein>
<organism evidence="1 2">
    <name type="scientific">Candidatus Ventrousia excrementavium</name>
    <dbReference type="NCBI Taxonomy" id="2840961"/>
    <lineage>
        <taxon>Bacteria</taxon>
        <taxon>Bacillati</taxon>
        <taxon>Bacillota</taxon>
        <taxon>Clostridia</taxon>
        <taxon>Eubacteriales</taxon>
        <taxon>Clostridiaceae</taxon>
        <taxon>Clostridiaceae incertae sedis</taxon>
        <taxon>Candidatus Ventrousia</taxon>
    </lineage>
</organism>
<dbReference type="PANTHER" id="PTHR10000">
    <property type="entry name" value="PHOSPHOSERINE PHOSPHATASE"/>
    <property type="match status" value="1"/>
</dbReference>
<dbReference type="AlphaFoldDB" id="A0A9D1LLL1"/>
<dbReference type="InterPro" id="IPR023214">
    <property type="entry name" value="HAD_sf"/>
</dbReference>
<name>A0A9D1LLL1_9CLOT</name>
<dbReference type="SUPFAM" id="SSF56784">
    <property type="entry name" value="HAD-like"/>
    <property type="match status" value="1"/>
</dbReference>
<gene>
    <name evidence="1" type="ORF">IAB67_05030</name>
</gene>
<reference evidence="1" key="1">
    <citation type="submission" date="2020-10" db="EMBL/GenBank/DDBJ databases">
        <authorList>
            <person name="Gilroy R."/>
        </authorList>
    </citation>
    <scope>NUCLEOTIDE SEQUENCE</scope>
    <source>
        <strain evidence="1">CHK191-8634</strain>
    </source>
</reference>
<dbReference type="Gene3D" id="3.40.50.1000">
    <property type="entry name" value="HAD superfamily/HAD-like"/>
    <property type="match status" value="1"/>
</dbReference>
<dbReference type="GO" id="GO:0016791">
    <property type="term" value="F:phosphatase activity"/>
    <property type="evidence" value="ECO:0007669"/>
    <property type="project" value="TreeGrafter"/>
</dbReference>